<dbReference type="EMBL" id="JBDIZK010000010">
    <property type="protein sequence ID" value="MEN3748782.1"/>
    <property type="molecule type" value="Genomic_DNA"/>
</dbReference>
<dbReference type="Proteomes" id="UP001427805">
    <property type="component" value="Unassembled WGS sequence"/>
</dbReference>
<dbReference type="InterPro" id="IPR003593">
    <property type="entry name" value="AAA+_ATPase"/>
</dbReference>
<dbReference type="InterPro" id="IPR027417">
    <property type="entry name" value="P-loop_NTPase"/>
</dbReference>
<accession>A0ABV0BEI9</accession>
<dbReference type="RefSeq" id="WP_346247819.1">
    <property type="nucleotide sequence ID" value="NZ_JBDIZK010000010.1"/>
</dbReference>
<dbReference type="InterPro" id="IPR045427">
    <property type="entry name" value="MoxR"/>
</dbReference>
<evidence type="ECO:0000313" key="3">
    <source>
        <dbReference type="Proteomes" id="UP001427805"/>
    </source>
</evidence>
<organism evidence="2 3">
    <name type="scientific">Sphingomonas rustica</name>
    <dbReference type="NCBI Taxonomy" id="3103142"/>
    <lineage>
        <taxon>Bacteria</taxon>
        <taxon>Pseudomonadati</taxon>
        <taxon>Pseudomonadota</taxon>
        <taxon>Alphaproteobacteria</taxon>
        <taxon>Sphingomonadales</taxon>
        <taxon>Sphingomonadaceae</taxon>
        <taxon>Sphingomonas</taxon>
    </lineage>
</organism>
<dbReference type="CDD" id="cd00009">
    <property type="entry name" value="AAA"/>
    <property type="match status" value="1"/>
</dbReference>
<dbReference type="Gene3D" id="3.40.50.300">
    <property type="entry name" value="P-loop containing nucleotide triphosphate hydrolases"/>
    <property type="match status" value="1"/>
</dbReference>
<dbReference type="SMART" id="SM00382">
    <property type="entry name" value="AAA"/>
    <property type="match status" value="1"/>
</dbReference>
<comment type="caution">
    <text evidence="2">The sequence shown here is derived from an EMBL/GenBank/DDBJ whole genome shotgun (WGS) entry which is preliminary data.</text>
</comment>
<dbReference type="Pfam" id="PF20030">
    <property type="entry name" value="bpMoxR"/>
    <property type="match status" value="1"/>
</dbReference>
<protein>
    <submittedName>
        <fullName evidence="2">AAA family ATPase</fullName>
    </submittedName>
</protein>
<evidence type="ECO:0000259" key="1">
    <source>
        <dbReference type="SMART" id="SM00382"/>
    </source>
</evidence>
<name>A0ABV0BEI9_9SPHN</name>
<dbReference type="PANTHER" id="PTHR32204">
    <property type="entry name" value="ATPASE RAVA"/>
    <property type="match status" value="1"/>
</dbReference>
<feature type="domain" description="AAA+ ATPase" evidence="1">
    <location>
        <begin position="45"/>
        <end position="185"/>
    </location>
</feature>
<reference evidence="2 3" key="1">
    <citation type="submission" date="2024-05" db="EMBL/GenBank/DDBJ databases">
        <title>Sphingomonas sp. HF-S3 16S ribosomal RNA gene Genome sequencing and assembly.</title>
        <authorList>
            <person name="Lee H."/>
        </authorList>
    </citation>
    <scope>NUCLEOTIDE SEQUENCE [LARGE SCALE GENOMIC DNA]</scope>
    <source>
        <strain evidence="2 3">HF-S3</strain>
    </source>
</reference>
<dbReference type="PANTHER" id="PTHR32204:SF0">
    <property type="entry name" value="ATPASE RAVA"/>
    <property type="match status" value="1"/>
</dbReference>
<dbReference type="InterPro" id="IPR050513">
    <property type="entry name" value="RavA_ATPases"/>
</dbReference>
<dbReference type="SUPFAM" id="SSF52540">
    <property type="entry name" value="P-loop containing nucleoside triphosphate hydrolases"/>
    <property type="match status" value="1"/>
</dbReference>
<keyword evidence="3" id="KW-1185">Reference proteome</keyword>
<proteinExistence type="predicted"/>
<evidence type="ECO:0000313" key="2">
    <source>
        <dbReference type="EMBL" id="MEN3748782.1"/>
    </source>
</evidence>
<sequence>MDAPVEGKGELTAAVRQVNAHLESLSARFVGRRALLELVMLGLIAREHVLLIGPPGTGKSAAVHAIADSIDATAFDYLIGRFTEPSELFGALDLNALKEGEIRPVTKGMLPEAEIAFLDEIFLGSTAILNSLLKILNERTYRRGQFSVKTPLLSCVAASNALPDDSLLAAFADRFLLTMFVDPVGDDALGDLLRAGWRDATSGAAPVAPLDKAMVAALHDAVLRIDMAGVIDAYAHVVRKIRLTGVTLSDRKLVKAQKLVAAAALLRGAQVAGPEDLWPVTYLVQSRDQQEAVRELLHAELQHSHNPVLTGSVAKATYGPTAHAAHLTAQATALLEAHPAADDETAREAWLVRLETLVTRIDAAFARDKLPEALRAARASIDAILSGGGKAPQGAGAEAAAEPAWCAGAAPIRCRPSRHCSSPAPTLHAVWARRWRRSRACSIRCASRMARTGPRCSARRCSARRRSSCHGSTGRRRCTRRRAAGGCRSVWCWTCPNGCTTSC</sequence>
<gene>
    <name evidence="2" type="ORF">TPR58_16530</name>
</gene>